<feature type="binding site" evidence="13">
    <location>
        <position position="223"/>
    </location>
    <ligand>
        <name>substrate</name>
    </ligand>
</feature>
<feature type="domain" description="Isopropylmalate dehydrogenase-like" evidence="15">
    <location>
        <begin position="6"/>
        <end position="349"/>
    </location>
</feature>
<feature type="binding site" evidence="13">
    <location>
        <position position="247"/>
    </location>
    <ligand>
        <name>Mg(2+)</name>
        <dbReference type="ChEBI" id="CHEBI:18420"/>
    </ligand>
</feature>
<dbReference type="PANTHER" id="PTHR42979:SF1">
    <property type="entry name" value="3-ISOPROPYLMALATE DEHYDROGENASE"/>
    <property type="match status" value="1"/>
</dbReference>
<keyword evidence="6 13" id="KW-0432">Leucine biosynthesis</keyword>
<feature type="site" description="Important for catalysis" evidence="13">
    <location>
        <position position="191"/>
    </location>
</feature>
<evidence type="ECO:0000256" key="9">
    <source>
        <dbReference type="ARBA" id="ARBA00022842"/>
    </source>
</evidence>
<dbReference type="SUPFAM" id="SSF53659">
    <property type="entry name" value="Isocitrate/Isopropylmalate dehydrogenase-like"/>
    <property type="match status" value="1"/>
</dbReference>
<keyword evidence="13" id="KW-0464">Manganese</keyword>
<comment type="catalytic activity">
    <reaction evidence="1 13 14">
        <text>(2R,3S)-3-isopropylmalate + NAD(+) = 4-methyl-2-oxopentanoate + CO2 + NADH</text>
        <dbReference type="Rhea" id="RHEA:32271"/>
        <dbReference type="ChEBI" id="CHEBI:16526"/>
        <dbReference type="ChEBI" id="CHEBI:17865"/>
        <dbReference type="ChEBI" id="CHEBI:35121"/>
        <dbReference type="ChEBI" id="CHEBI:57540"/>
        <dbReference type="ChEBI" id="CHEBI:57945"/>
        <dbReference type="EC" id="1.1.1.85"/>
    </reaction>
</comment>
<accession>A0ABP7H3K0</accession>
<keyword evidence="17" id="KW-1185">Reference proteome</keyword>
<feature type="binding site" evidence="13">
    <location>
        <position position="223"/>
    </location>
    <ligand>
        <name>Mg(2+)</name>
        <dbReference type="ChEBI" id="CHEBI:18420"/>
    </ligand>
</feature>
<dbReference type="PANTHER" id="PTHR42979">
    <property type="entry name" value="3-ISOPROPYLMALATE DEHYDROGENASE"/>
    <property type="match status" value="1"/>
</dbReference>
<dbReference type="InterPro" id="IPR004429">
    <property type="entry name" value="Isopropylmalate_DH"/>
</dbReference>
<proteinExistence type="inferred from homology"/>
<comment type="subcellular location">
    <subcellularLocation>
        <location evidence="13">Cytoplasm</location>
    </subcellularLocation>
</comment>
<evidence type="ECO:0000256" key="12">
    <source>
        <dbReference type="ARBA" id="ARBA00023304"/>
    </source>
</evidence>
<keyword evidence="8 13" id="KW-0479">Metal-binding</keyword>
<evidence type="ECO:0000256" key="5">
    <source>
        <dbReference type="ARBA" id="ARBA00011738"/>
    </source>
</evidence>
<feature type="binding site" evidence="13">
    <location>
        <position position="99"/>
    </location>
    <ligand>
        <name>substrate</name>
    </ligand>
</feature>
<comment type="caution">
    <text evidence="13">Lacks conserved residue(s) required for the propagation of feature annotation.</text>
</comment>
<dbReference type="Proteomes" id="UP001501456">
    <property type="component" value="Unassembled WGS sequence"/>
</dbReference>
<evidence type="ECO:0000256" key="1">
    <source>
        <dbReference type="ARBA" id="ARBA00000624"/>
    </source>
</evidence>
<keyword evidence="11 13" id="KW-0520">NAD</keyword>
<dbReference type="EMBL" id="BAABBI010000001">
    <property type="protein sequence ID" value="GAA3780431.1"/>
    <property type="molecule type" value="Genomic_DNA"/>
</dbReference>
<comment type="caution">
    <text evidence="16">The sequence shown here is derived from an EMBL/GenBank/DDBJ whole genome shotgun (WGS) entry which is preliminary data.</text>
</comment>
<dbReference type="SMART" id="SM01329">
    <property type="entry name" value="Iso_dh"/>
    <property type="match status" value="1"/>
</dbReference>
<dbReference type="EC" id="1.1.1.85" evidence="13"/>
<comment type="similarity">
    <text evidence="4 13">Belongs to the isocitrate and isopropylmalate dehydrogenases family. LeuB type 1 subfamily.</text>
</comment>
<comment type="function">
    <text evidence="13 14">Catalyzes the oxidation of 3-carboxy-2-hydroxy-4-methylpentanoate (3-isopropylmalate) to 3-carboxy-4-methyl-2-oxopentanoate. The product decarboxylates to 4-methyl-2 oxopentanoate.</text>
</comment>
<name>A0ABP7H3K0_9FLAO</name>
<dbReference type="InterPro" id="IPR024084">
    <property type="entry name" value="IsoPropMal-DH-like_dom"/>
</dbReference>
<evidence type="ECO:0000256" key="10">
    <source>
        <dbReference type="ARBA" id="ARBA00023002"/>
    </source>
</evidence>
<keyword evidence="9 13" id="KW-0460">Magnesium</keyword>
<reference evidence="17" key="1">
    <citation type="journal article" date="2019" name="Int. J. Syst. Evol. Microbiol.">
        <title>The Global Catalogue of Microorganisms (GCM) 10K type strain sequencing project: providing services to taxonomists for standard genome sequencing and annotation.</title>
        <authorList>
            <consortium name="The Broad Institute Genomics Platform"/>
            <consortium name="The Broad Institute Genome Sequencing Center for Infectious Disease"/>
            <person name="Wu L."/>
            <person name="Ma J."/>
        </authorList>
    </citation>
    <scope>NUCLEOTIDE SEQUENCE [LARGE SCALE GENOMIC DNA]</scope>
    <source>
        <strain evidence="17">JCM 17525</strain>
    </source>
</reference>
<evidence type="ECO:0000256" key="7">
    <source>
        <dbReference type="ARBA" id="ARBA00022605"/>
    </source>
</evidence>
<sequence length="374" mass="40978">MTMKLNIAVLSGDGIGPEVTKEAIKTLKAIAQEFDHTFNFKSASVGAIAIDETGEPLPDATLDLCKHSDAVLFGAIGDPKYDNNPNAKVRPEQGLLKLRKALGLYANIRPVKAYDMLLSQSPLKEENIKGTDISIYRELTGGIYFGEKQLSEDGNIASDLCEYSREEIERITHLAFKAAQTRQKKVTLVDKANVLETSRLWRNVVKQVAEDYPDVALDFLFVDNAAMQLILNPKQFDVILTENMFGDIISDEASVIGGSIGLLASASVGDKHAMFEPIHGSYPQATGKGIANPIASILSAVMLLDHFELHEEAEMVREAVEKSLQLEITTPDLNSKNNTITTSKVGDFIEDFINNPKDSNLNFANIHLGQSTII</sequence>
<feature type="binding site" evidence="13">
    <location>
        <position position="109"/>
    </location>
    <ligand>
        <name>substrate</name>
    </ligand>
</feature>
<dbReference type="HAMAP" id="MF_01033">
    <property type="entry name" value="LeuB_type1"/>
    <property type="match status" value="1"/>
</dbReference>
<comment type="subunit">
    <text evidence="5 13 14">Homodimer.</text>
</comment>
<organism evidence="16 17">
    <name type="scientific">Corallibacter vietnamensis</name>
    <dbReference type="NCBI Taxonomy" id="904130"/>
    <lineage>
        <taxon>Bacteria</taxon>
        <taxon>Pseudomonadati</taxon>
        <taxon>Bacteroidota</taxon>
        <taxon>Flavobacteriia</taxon>
        <taxon>Flavobacteriales</taxon>
        <taxon>Flavobacteriaceae</taxon>
        <taxon>Corallibacter</taxon>
    </lineage>
</organism>
<protein>
    <recommendedName>
        <fullName evidence="13">3-isopropylmalate dehydrogenase</fullName>
        <ecNumber evidence="13">1.1.1.85</ecNumber>
    </recommendedName>
    <alternativeName>
        <fullName evidence="13">3-IPM-DH</fullName>
    </alternativeName>
    <alternativeName>
        <fullName evidence="13">Beta-IPM dehydrogenase</fullName>
        <shortName evidence="13">IMDH</shortName>
    </alternativeName>
</protein>
<comment type="cofactor">
    <cofactor evidence="2">
        <name>Mn(2+)</name>
        <dbReference type="ChEBI" id="CHEBI:29035"/>
    </cofactor>
</comment>
<keyword evidence="13" id="KW-0963">Cytoplasm</keyword>
<keyword evidence="7 13" id="KW-0028">Amino-acid biosynthesis</keyword>
<comment type="pathway">
    <text evidence="3 13 14">Amino-acid biosynthesis; L-leucine biosynthesis; L-leucine from 3-methyl-2-oxobutanoate: step 3/4.</text>
</comment>
<evidence type="ECO:0000313" key="16">
    <source>
        <dbReference type="EMBL" id="GAA3780431.1"/>
    </source>
</evidence>
<feature type="binding site" evidence="13">
    <location>
        <position position="137"/>
    </location>
    <ligand>
        <name>substrate</name>
    </ligand>
</feature>
<dbReference type="NCBIfam" id="TIGR00169">
    <property type="entry name" value="leuB"/>
    <property type="match status" value="1"/>
</dbReference>
<feature type="site" description="Important for catalysis" evidence="13">
    <location>
        <position position="144"/>
    </location>
</feature>
<evidence type="ECO:0000259" key="15">
    <source>
        <dbReference type="SMART" id="SM01329"/>
    </source>
</evidence>
<evidence type="ECO:0000256" key="3">
    <source>
        <dbReference type="ARBA" id="ARBA00004762"/>
    </source>
</evidence>
<evidence type="ECO:0000313" key="17">
    <source>
        <dbReference type="Proteomes" id="UP001501456"/>
    </source>
</evidence>
<feature type="binding site" evidence="13">
    <location>
        <position position="251"/>
    </location>
    <ligand>
        <name>Mg(2+)</name>
        <dbReference type="ChEBI" id="CHEBI:18420"/>
    </ligand>
</feature>
<dbReference type="Gene3D" id="3.40.718.10">
    <property type="entry name" value="Isopropylmalate Dehydrogenase"/>
    <property type="match status" value="1"/>
</dbReference>
<keyword evidence="10 13" id="KW-0560">Oxidoreductase</keyword>
<comment type="cofactor">
    <cofactor evidence="13 14">
        <name>Mg(2+)</name>
        <dbReference type="ChEBI" id="CHEBI:18420"/>
    </cofactor>
    <cofactor evidence="13 14">
        <name>Mn(2+)</name>
        <dbReference type="ChEBI" id="CHEBI:29035"/>
    </cofactor>
    <text evidence="13 14">Binds 1 Mg(2+) or Mn(2+) ion per subunit.</text>
</comment>
<evidence type="ECO:0000256" key="8">
    <source>
        <dbReference type="ARBA" id="ARBA00022723"/>
    </source>
</evidence>
<dbReference type="PROSITE" id="PS00470">
    <property type="entry name" value="IDH_IMDH"/>
    <property type="match status" value="1"/>
</dbReference>
<dbReference type="Pfam" id="PF00180">
    <property type="entry name" value="Iso_dh"/>
    <property type="match status" value="1"/>
</dbReference>
<evidence type="ECO:0000256" key="4">
    <source>
        <dbReference type="ARBA" id="ARBA00008319"/>
    </source>
</evidence>
<evidence type="ECO:0000256" key="14">
    <source>
        <dbReference type="RuleBase" id="RU004445"/>
    </source>
</evidence>
<evidence type="ECO:0000256" key="13">
    <source>
        <dbReference type="HAMAP-Rule" id="MF_01033"/>
    </source>
</evidence>
<dbReference type="InterPro" id="IPR019818">
    <property type="entry name" value="IsoCit/isopropylmalate_DH_CS"/>
</dbReference>
<evidence type="ECO:0000256" key="6">
    <source>
        <dbReference type="ARBA" id="ARBA00022430"/>
    </source>
</evidence>
<keyword evidence="12 13" id="KW-0100">Branched-chain amino acid biosynthesis</keyword>
<gene>
    <name evidence="13 16" type="primary">leuB</name>
    <name evidence="16" type="ORF">GCM10022271_10890</name>
</gene>
<evidence type="ECO:0000256" key="2">
    <source>
        <dbReference type="ARBA" id="ARBA00001936"/>
    </source>
</evidence>
<evidence type="ECO:0000256" key="11">
    <source>
        <dbReference type="ARBA" id="ARBA00023027"/>
    </source>
</evidence>